<dbReference type="RefSeq" id="WP_286651898.1">
    <property type="nucleotide sequence ID" value="NZ_JACAGK010000048.1"/>
</dbReference>
<proteinExistence type="predicted"/>
<gene>
    <name evidence="1" type="ORF">HX018_14710</name>
</gene>
<comment type="caution">
    <text evidence="1">The sequence shown here is derived from an EMBL/GenBank/DDBJ whole genome shotgun (WGS) entry which is preliminary data.</text>
</comment>
<reference evidence="1" key="1">
    <citation type="submission" date="2020-06" db="EMBL/GenBank/DDBJ databases">
        <authorList>
            <person name="Dong N."/>
        </authorList>
    </citation>
    <scope>NUCLEOTIDE SEQUENCE</scope>
    <source>
        <strain evidence="1">R1692</strain>
    </source>
</reference>
<organism evidence="1 2">
    <name type="scientific">Sphingobacterium hotanense</name>
    <dbReference type="NCBI Taxonomy" id="649196"/>
    <lineage>
        <taxon>Bacteria</taxon>
        <taxon>Pseudomonadati</taxon>
        <taxon>Bacteroidota</taxon>
        <taxon>Sphingobacteriia</taxon>
        <taxon>Sphingobacteriales</taxon>
        <taxon>Sphingobacteriaceae</taxon>
        <taxon>Sphingobacterium</taxon>
    </lineage>
</organism>
<protein>
    <recommendedName>
        <fullName evidence="3">Phage protein</fullName>
    </recommendedName>
</protein>
<evidence type="ECO:0000313" key="1">
    <source>
        <dbReference type="EMBL" id="MDM1049489.1"/>
    </source>
</evidence>
<dbReference type="EMBL" id="JACAGK010000048">
    <property type="protein sequence ID" value="MDM1049489.1"/>
    <property type="molecule type" value="Genomic_DNA"/>
</dbReference>
<dbReference type="Proteomes" id="UP001170954">
    <property type="component" value="Unassembled WGS sequence"/>
</dbReference>
<evidence type="ECO:0000313" key="2">
    <source>
        <dbReference type="Proteomes" id="UP001170954"/>
    </source>
</evidence>
<accession>A0ABT7NQP3</accession>
<sequence length="132" mass="15276">MERLTIKEALEQGYTHFAYGHPSNGFQSLHELSELTDDDIKDSELYLAGKHTFRPCGLTNEELKELIAEHILVNHEDNTGDDTDTIYDAIKEIDFQDVSERIEKVLDQYNSFRYVTEIRLALPIEEKEVEGE</sequence>
<name>A0ABT7NQP3_9SPHI</name>
<reference evidence="1" key="2">
    <citation type="journal article" date="2022" name="Sci. Total Environ.">
        <title>Prevalence, transmission, and molecular epidemiology of tet(X)-positive bacteria among humans, animals, and environmental niches in China: An epidemiological, and genomic-based study.</title>
        <authorList>
            <person name="Dong N."/>
            <person name="Zeng Y."/>
            <person name="Cai C."/>
            <person name="Sun C."/>
            <person name="Lu J."/>
            <person name="Liu C."/>
            <person name="Zhou H."/>
            <person name="Sun Q."/>
            <person name="Shu L."/>
            <person name="Wang H."/>
            <person name="Wang Y."/>
            <person name="Wang S."/>
            <person name="Wu C."/>
            <person name="Chan E.W."/>
            <person name="Chen G."/>
            <person name="Shen Z."/>
            <person name="Chen S."/>
            <person name="Zhang R."/>
        </authorList>
    </citation>
    <scope>NUCLEOTIDE SEQUENCE</scope>
    <source>
        <strain evidence="1">R1692</strain>
    </source>
</reference>
<evidence type="ECO:0008006" key="3">
    <source>
        <dbReference type="Google" id="ProtNLM"/>
    </source>
</evidence>
<keyword evidence="2" id="KW-1185">Reference proteome</keyword>